<dbReference type="AlphaFoldDB" id="A5ADD2"/>
<organism evidence="2">
    <name type="scientific">Vitis vinifera</name>
    <name type="common">Grape</name>
    <dbReference type="NCBI Taxonomy" id="29760"/>
    <lineage>
        <taxon>Eukaryota</taxon>
        <taxon>Viridiplantae</taxon>
        <taxon>Streptophyta</taxon>
        <taxon>Embryophyta</taxon>
        <taxon>Tracheophyta</taxon>
        <taxon>Spermatophyta</taxon>
        <taxon>Magnoliopsida</taxon>
        <taxon>eudicotyledons</taxon>
        <taxon>Gunneridae</taxon>
        <taxon>Pentapetalae</taxon>
        <taxon>rosids</taxon>
        <taxon>Vitales</taxon>
        <taxon>Vitaceae</taxon>
        <taxon>Viteae</taxon>
        <taxon>Vitis</taxon>
    </lineage>
</organism>
<name>A5ADD2_VITVI</name>
<reference evidence="2" key="1">
    <citation type="journal article" date="2007" name="PLoS ONE">
        <title>The first genome sequence of an elite grapevine cultivar (Pinot noir Vitis vinifera L.): coping with a highly heterozygous genome.</title>
        <authorList>
            <person name="Velasco R."/>
            <person name="Zharkikh A."/>
            <person name="Troggio M."/>
            <person name="Cartwright D.A."/>
            <person name="Cestaro A."/>
            <person name="Pruss D."/>
            <person name="Pindo M."/>
            <person name="FitzGerald L.M."/>
            <person name="Vezzulli S."/>
            <person name="Reid J."/>
            <person name="Malacarne G."/>
            <person name="Iliev D."/>
            <person name="Coppola G."/>
            <person name="Wardell B."/>
            <person name="Micheletti D."/>
            <person name="Macalma T."/>
            <person name="Facci M."/>
            <person name="Mitchell J.T."/>
            <person name="Perazzolli M."/>
            <person name="Eldredge G."/>
            <person name="Gatto P."/>
            <person name="Oyzerski R."/>
            <person name="Moretto M."/>
            <person name="Gutin N."/>
            <person name="Stefanini M."/>
            <person name="Chen Y."/>
            <person name="Segala C."/>
            <person name="Davenport C."/>
            <person name="Dematte L."/>
            <person name="Mraz A."/>
            <person name="Battilana J."/>
            <person name="Stormo K."/>
            <person name="Costa F."/>
            <person name="Tao Q."/>
            <person name="Si-Ammour A."/>
            <person name="Harkins T."/>
            <person name="Lackey A."/>
            <person name="Perbost C."/>
            <person name="Taillon B."/>
            <person name="Stella A."/>
            <person name="Solovyev V."/>
            <person name="Fawcett J.A."/>
            <person name="Sterck L."/>
            <person name="Vandepoele K."/>
            <person name="Grando S.M."/>
            <person name="Toppo S."/>
            <person name="Moser C."/>
            <person name="Lanchbury J."/>
            <person name="Bogden R."/>
            <person name="Skolnick M."/>
            <person name="Sgaramella V."/>
            <person name="Bhatnagar S.K."/>
            <person name="Fontana P."/>
            <person name="Gutin A."/>
            <person name="Van de Peer Y."/>
            <person name="Salamini F."/>
            <person name="Viola R."/>
        </authorList>
    </citation>
    <scope>NUCLEOTIDE SEQUENCE</scope>
</reference>
<gene>
    <name evidence="2" type="ORF">VITISV_004300</name>
</gene>
<accession>A5ADD2</accession>
<evidence type="ECO:0000256" key="1">
    <source>
        <dbReference type="SAM" id="MobiDB-lite"/>
    </source>
</evidence>
<protein>
    <submittedName>
        <fullName evidence="2">Uncharacterized protein</fullName>
    </submittedName>
</protein>
<dbReference type="EMBL" id="AM423698">
    <property type="protein sequence ID" value="CAN62338.1"/>
    <property type="molecule type" value="Genomic_DNA"/>
</dbReference>
<feature type="region of interest" description="Disordered" evidence="1">
    <location>
        <begin position="12"/>
        <end position="53"/>
    </location>
</feature>
<feature type="compositionally biased region" description="Basic and acidic residues" evidence="1">
    <location>
        <begin position="28"/>
        <end position="37"/>
    </location>
</feature>
<feature type="compositionally biased region" description="Polar residues" evidence="1">
    <location>
        <begin position="14"/>
        <end position="24"/>
    </location>
</feature>
<sequence length="84" mass="9345">MTIGIKVQLRSGYSKGSMSGSNVEEISEQTRGRETKPIARGRGRKDKSRDSLTSMEARLAMTNTREGVDLIEQGMEKGLKDLRE</sequence>
<proteinExistence type="predicted"/>
<evidence type="ECO:0000313" key="2">
    <source>
        <dbReference type="EMBL" id="CAN62338.1"/>
    </source>
</evidence>